<reference evidence="2 3" key="1">
    <citation type="submission" date="2024-05" db="EMBL/GenBank/DDBJ databases">
        <title>A draft genome resource for the thread blight pathogen Marasmius tenuissimus strain MS-2.</title>
        <authorList>
            <person name="Yulfo-Soto G.E."/>
            <person name="Baruah I.K."/>
            <person name="Amoako-Attah I."/>
            <person name="Bukari Y."/>
            <person name="Meinhardt L.W."/>
            <person name="Bailey B.A."/>
            <person name="Cohen S.P."/>
        </authorList>
    </citation>
    <scope>NUCLEOTIDE SEQUENCE [LARGE SCALE GENOMIC DNA]</scope>
    <source>
        <strain evidence="2 3">MS-2</strain>
    </source>
</reference>
<dbReference type="SUPFAM" id="SSF52047">
    <property type="entry name" value="RNI-like"/>
    <property type="match status" value="1"/>
</dbReference>
<organism evidence="2 3">
    <name type="scientific">Marasmius tenuissimus</name>
    <dbReference type="NCBI Taxonomy" id="585030"/>
    <lineage>
        <taxon>Eukaryota</taxon>
        <taxon>Fungi</taxon>
        <taxon>Dikarya</taxon>
        <taxon>Basidiomycota</taxon>
        <taxon>Agaricomycotina</taxon>
        <taxon>Agaricomycetes</taxon>
        <taxon>Agaricomycetidae</taxon>
        <taxon>Agaricales</taxon>
        <taxon>Marasmiineae</taxon>
        <taxon>Marasmiaceae</taxon>
        <taxon>Marasmius</taxon>
    </lineage>
</organism>
<dbReference type="Proteomes" id="UP001437256">
    <property type="component" value="Unassembled WGS sequence"/>
</dbReference>
<keyword evidence="3" id="KW-1185">Reference proteome</keyword>
<dbReference type="Gene3D" id="3.80.10.10">
    <property type="entry name" value="Ribonuclease Inhibitor"/>
    <property type="match status" value="1"/>
</dbReference>
<protein>
    <submittedName>
        <fullName evidence="2">Uncharacterized protein</fullName>
    </submittedName>
</protein>
<sequence>MDLLSRYSHRWRSLSLDSGVRSSHLRPLERLTSTDLPLLETVYIGKSLLVKAAPSTPPASSYETPSSLANLLPQLPSLRSFHSQPGCNLAVNIASNSRLLTQLTVSLSIPPSTALRQIATSCRCLRTLTIQSYYYSSHEDGAAAALLPLTEDPVDWPSLHELNLQLEGYYTLSHDTGPTFHPGTFDSIITPHLHRLFLQFGQFSSHPVVNLVPLQGFITSSPRLTYLHILGYNALDAEALSRCLQFTPSLKTLKLRPCTRFYPGRRPHSTRRRRVVVPPPEWVPKLLSTLNDLGSCPEMEAFDFGGCIPDNINSLLEFAQGHRGRSSTLKQLRADLGSLGKEEARTASSADLAERMSTLRETKAVSVDLEWTAARTSKPDDPAKGMPNENSPWASDSYLF</sequence>
<feature type="region of interest" description="Disordered" evidence="1">
    <location>
        <begin position="371"/>
        <end position="400"/>
    </location>
</feature>
<evidence type="ECO:0000313" key="2">
    <source>
        <dbReference type="EMBL" id="KAL0070036.1"/>
    </source>
</evidence>
<comment type="caution">
    <text evidence="2">The sequence shown here is derived from an EMBL/GenBank/DDBJ whole genome shotgun (WGS) entry which is preliminary data.</text>
</comment>
<name>A0ABR3A9J7_9AGAR</name>
<dbReference type="InterPro" id="IPR032675">
    <property type="entry name" value="LRR_dom_sf"/>
</dbReference>
<evidence type="ECO:0000313" key="3">
    <source>
        <dbReference type="Proteomes" id="UP001437256"/>
    </source>
</evidence>
<evidence type="ECO:0000256" key="1">
    <source>
        <dbReference type="SAM" id="MobiDB-lite"/>
    </source>
</evidence>
<accession>A0ABR3A9J7</accession>
<dbReference type="EMBL" id="JBBXMP010000009">
    <property type="protein sequence ID" value="KAL0070036.1"/>
    <property type="molecule type" value="Genomic_DNA"/>
</dbReference>
<proteinExistence type="predicted"/>
<gene>
    <name evidence="2" type="ORF">AAF712_002933</name>
</gene>